<accession>A0A454CNE2</accession>
<proteinExistence type="predicted"/>
<comment type="caution">
    <text evidence="2">The sequence shown here is derived from an EMBL/GenBank/DDBJ whole genome shotgun (WGS) entry which is preliminary data.</text>
</comment>
<gene>
    <name evidence="2" type="primary">obg</name>
    <name evidence="2" type="ORF">VCHENC02_0086</name>
</gene>
<evidence type="ECO:0000313" key="2">
    <source>
        <dbReference type="EMBL" id="EKM27938.1"/>
    </source>
</evidence>
<evidence type="ECO:0000313" key="3">
    <source>
        <dbReference type="Proteomes" id="UP000008367"/>
    </source>
</evidence>
<protein>
    <submittedName>
        <fullName evidence="2">GTPase obg domain protein</fullName>
    </submittedName>
</protein>
<name>A0A454CNE2_VIBHA</name>
<dbReference type="EMBL" id="AJSR01002764">
    <property type="protein sequence ID" value="EKM27938.1"/>
    <property type="molecule type" value="Genomic_DNA"/>
</dbReference>
<feature type="non-terminal residue" evidence="2">
    <location>
        <position position="1"/>
    </location>
</feature>
<sequence>VTEDDDDWDDWDDEEDDGHVVYVRD</sequence>
<dbReference type="Proteomes" id="UP000008367">
    <property type="component" value="Unassembled WGS sequence"/>
</dbReference>
<organism evidence="2 3">
    <name type="scientific">Vibrio harveyi</name>
    <name type="common">Beneckea harveyi</name>
    <dbReference type="NCBI Taxonomy" id="669"/>
    <lineage>
        <taxon>Bacteria</taxon>
        <taxon>Pseudomonadati</taxon>
        <taxon>Pseudomonadota</taxon>
        <taxon>Gammaproteobacteria</taxon>
        <taxon>Vibrionales</taxon>
        <taxon>Vibrionaceae</taxon>
        <taxon>Vibrio</taxon>
    </lineage>
</organism>
<feature type="compositionally biased region" description="Acidic residues" evidence="1">
    <location>
        <begin position="1"/>
        <end position="17"/>
    </location>
</feature>
<evidence type="ECO:0000256" key="1">
    <source>
        <dbReference type="SAM" id="MobiDB-lite"/>
    </source>
</evidence>
<reference evidence="2 3" key="1">
    <citation type="submission" date="2012-10" db="EMBL/GenBank/DDBJ databases">
        <title>Genome sequence of Vibrio Cholerae HENC-02.</title>
        <authorList>
            <person name="Eppinger M."/>
            <person name="Hasan N.A."/>
            <person name="Sengamalay N."/>
            <person name="Hine E."/>
            <person name="Su Q."/>
            <person name="Daugherty S.C."/>
            <person name="Young S."/>
            <person name="Sadzewicz L."/>
            <person name="Tallon L."/>
            <person name="Cebula T.A."/>
            <person name="Ravel J."/>
            <person name="Colwell R.R."/>
        </authorList>
    </citation>
    <scope>NUCLEOTIDE SEQUENCE [LARGE SCALE GENOMIC DNA]</scope>
    <source>
        <strain evidence="2 3">HENC-02</strain>
    </source>
</reference>
<dbReference type="AlphaFoldDB" id="A0A454CNE2"/>
<feature type="region of interest" description="Disordered" evidence="1">
    <location>
        <begin position="1"/>
        <end position="25"/>
    </location>
</feature>